<dbReference type="GO" id="GO:0008234">
    <property type="term" value="F:cysteine-type peptidase activity"/>
    <property type="evidence" value="ECO:0007669"/>
    <property type="project" value="UniProtKB-KW"/>
</dbReference>
<evidence type="ECO:0000256" key="6">
    <source>
        <dbReference type="SAM" id="Phobius"/>
    </source>
</evidence>
<dbReference type="PANTHER" id="PTHR47360">
    <property type="entry name" value="MUREIN DD-ENDOPEPTIDASE MEPS/MUREIN LD-CARBOXYPEPTIDASE"/>
    <property type="match status" value="1"/>
</dbReference>
<evidence type="ECO:0000256" key="3">
    <source>
        <dbReference type="ARBA" id="ARBA00022729"/>
    </source>
</evidence>
<reference evidence="8" key="1">
    <citation type="submission" date="2023-05" db="EMBL/GenBank/DDBJ databases">
        <authorList>
            <person name="Zhang X."/>
        </authorList>
    </citation>
    <scope>NUCLEOTIDE SEQUENCE</scope>
    <source>
        <strain evidence="8">YF14B1</strain>
    </source>
</reference>
<dbReference type="PANTHER" id="PTHR47360:SF1">
    <property type="entry name" value="ENDOPEPTIDASE NLPC-RELATED"/>
    <property type="match status" value="1"/>
</dbReference>
<dbReference type="Gene3D" id="3.90.1720.10">
    <property type="entry name" value="endopeptidase domain like (from Nostoc punctiforme)"/>
    <property type="match status" value="1"/>
</dbReference>
<dbReference type="InterPro" id="IPR000064">
    <property type="entry name" value="NLP_P60_dom"/>
</dbReference>
<evidence type="ECO:0000256" key="1">
    <source>
        <dbReference type="ARBA" id="ARBA00007074"/>
    </source>
</evidence>
<protein>
    <submittedName>
        <fullName evidence="8">C40 family peptidase</fullName>
    </submittedName>
</protein>
<dbReference type="InterPro" id="IPR038765">
    <property type="entry name" value="Papain-like_cys_pep_sf"/>
</dbReference>
<dbReference type="SUPFAM" id="SSF54001">
    <property type="entry name" value="Cysteine proteinases"/>
    <property type="match status" value="1"/>
</dbReference>
<dbReference type="PROSITE" id="PS51935">
    <property type="entry name" value="NLPC_P60"/>
    <property type="match status" value="1"/>
</dbReference>
<comment type="similarity">
    <text evidence="1">Belongs to the peptidase C40 family.</text>
</comment>
<evidence type="ECO:0000256" key="2">
    <source>
        <dbReference type="ARBA" id="ARBA00022670"/>
    </source>
</evidence>
<dbReference type="Pfam" id="PF00877">
    <property type="entry name" value="NLPC_P60"/>
    <property type="match status" value="1"/>
</dbReference>
<keyword evidence="6" id="KW-0812">Transmembrane</keyword>
<name>A0AAE3QLM1_9BACT</name>
<dbReference type="EMBL" id="JASJOS010000005">
    <property type="protein sequence ID" value="MDJ1481200.1"/>
    <property type="molecule type" value="Genomic_DNA"/>
</dbReference>
<keyword evidence="3" id="KW-0732">Signal</keyword>
<keyword evidence="6" id="KW-0472">Membrane</keyword>
<dbReference type="Proteomes" id="UP001241110">
    <property type="component" value="Unassembled WGS sequence"/>
</dbReference>
<evidence type="ECO:0000259" key="7">
    <source>
        <dbReference type="PROSITE" id="PS51935"/>
    </source>
</evidence>
<keyword evidence="2" id="KW-0645">Protease</keyword>
<feature type="transmembrane region" description="Helical" evidence="6">
    <location>
        <begin position="49"/>
        <end position="67"/>
    </location>
</feature>
<dbReference type="InterPro" id="IPR052062">
    <property type="entry name" value="Murein_DD/LD_carboxypeptidase"/>
</dbReference>
<dbReference type="GO" id="GO:0006508">
    <property type="term" value="P:proteolysis"/>
    <property type="evidence" value="ECO:0007669"/>
    <property type="project" value="UniProtKB-KW"/>
</dbReference>
<gene>
    <name evidence="8" type="ORF">QNI16_11945</name>
</gene>
<organism evidence="8 9">
    <name type="scientific">Xanthocytophaga flava</name>
    <dbReference type="NCBI Taxonomy" id="3048013"/>
    <lineage>
        <taxon>Bacteria</taxon>
        <taxon>Pseudomonadati</taxon>
        <taxon>Bacteroidota</taxon>
        <taxon>Cytophagia</taxon>
        <taxon>Cytophagales</taxon>
        <taxon>Rhodocytophagaceae</taxon>
        <taxon>Xanthocytophaga</taxon>
    </lineage>
</organism>
<feature type="domain" description="NlpC/P60" evidence="7">
    <location>
        <begin position="107"/>
        <end position="230"/>
    </location>
</feature>
<keyword evidence="4" id="KW-0378">Hydrolase</keyword>
<dbReference type="AlphaFoldDB" id="A0AAE3QLM1"/>
<proteinExistence type="inferred from homology"/>
<evidence type="ECO:0000256" key="5">
    <source>
        <dbReference type="ARBA" id="ARBA00022807"/>
    </source>
</evidence>
<feature type="transmembrane region" description="Helical" evidence="6">
    <location>
        <begin position="18"/>
        <end position="37"/>
    </location>
</feature>
<accession>A0AAE3QLM1</accession>
<keyword evidence="6" id="KW-1133">Transmembrane helix</keyword>
<comment type="caution">
    <text evidence="8">The sequence shown here is derived from an EMBL/GenBank/DDBJ whole genome shotgun (WGS) entry which is preliminary data.</text>
</comment>
<evidence type="ECO:0000256" key="4">
    <source>
        <dbReference type="ARBA" id="ARBA00022801"/>
    </source>
</evidence>
<keyword evidence="5" id="KW-0788">Thiol protease</keyword>
<dbReference type="RefSeq" id="WP_313978655.1">
    <property type="nucleotide sequence ID" value="NZ_JASJOS010000005.1"/>
</dbReference>
<evidence type="ECO:0000313" key="8">
    <source>
        <dbReference type="EMBL" id="MDJ1481200.1"/>
    </source>
</evidence>
<sequence length="240" mass="27624">MQRIANQFWIVLQEIAKLFWIIVCEIAFLLARAGKYLYAHRKQIATHRATPWVIIALATVWSVWAMYRHVQQQQEKPIVVTRIPTVLISDSDFQQRHIQLTGQPPLPESNKALTQSITEWIGVPYRDNSDSRTGTDCSGFVRNVYQEAYGLNLNRNALKMYEQDVDPIEKEELHEGDLIFFDTFGSGISHVGIYLQNGRFAHASTSRGVTIDSLTNPYYSDCYFSSGRVNRDFLEEESTR</sequence>
<evidence type="ECO:0000313" key="9">
    <source>
        <dbReference type="Proteomes" id="UP001241110"/>
    </source>
</evidence>